<dbReference type="PROSITE" id="PS50977">
    <property type="entry name" value="HTH_TETR_2"/>
    <property type="match status" value="1"/>
</dbReference>
<dbReference type="InterPro" id="IPR009057">
    <property type="entry name" value="Homeodomain-like_sf"/>
</dbReference>
<dbReference type="PANTHER" id="PTHR47506">
    <property type="entry name" value="TRANSCRIPTIONAL REGULATORY PROTEIN"/>
    <property type="match status" value="1"/>
</dbReference>
<keyword evidence="1" id="KW-0805">Transcription regulation</keyword>
<accession>A0ABX7VMZ2</accession>
<dbReference type="InterPro" id="IPR001647">
    <property type="entry name" value="HTH_TetR"/>
</dbReference>
<evidence type="ECO:0000256" key="3">
    <source>
        <dbReference type="ARBA" id="ARBA00023163"/>
    </source>
</evidence>
<reference evidence="6 7" key="1">
    <citation type="submission" date="2019-12" db="EMBL/GenBank/DDBJ databases">
        <title>The whole genome sequencing of a strain isolated from a Mars analog, Dalangtan Playa.</title>
        <authorList>
            <person name="Huang T."/>
        </authorList>
    </citation>
    <scope>NUCLEOTIDE SEQUENCE [LARGE SCALE GENOMIC DNA]</scope>
    <source>
        <strain evidence="6 7">DP4-553-S</strain>
    </source>
</reference>
<keyword evidence="7" id="KW-1185">Reference proteome</keyword>
<dbReference type="InterPro" id="IPR011075">
    <property type="entry name" value="TetR_C"/>
</dbReference>
<organism evidence="6 7">
    <name type="scientific">Sediminibacillus dalangtanensis</name>
    <dbReference type="NCBI Taxonomy" id="2729421"/>
    <lineage>
        <taxon>Bacteria</taxon>
        <taxon>Bacillati</taxon>
        <taxon>Bacillota</taxon>
        <taxon>Bacilli</taxon>
        <taxon>Bacillales</taxon>
        <taxon>Bacillaceae</taxon>
        <taxon>Sediminibacillus</taxon>
    </lineage>
</organism>
<gene>
    <name evidence="6" type="ORF">ERJ70_01950</name>
</gene>
<feature type="domain" description="HTH tetR-type" evidence="5">
    <location>
        <begin position="2"/>
        <end position="62"/>
    </location>
</feature>
<evidence type="ECO:0000256" key="2">
    <source>
        <dbReference type="ARBA" id="ARBA00023125"/>
    </source>
</evidence>
<name>A0ABX7VMZ2_9BACI</name>
<proteinExistence type="predicted"/>
<dbReference type="PANTHER" id="PTHR47506:SF1">
    <property type="entry name" value="HTH-TYPE TRANSCRIPTIONAL REGULATOR YJDC"/>
    <property type="match status" value="1"/>
</dbReference>
<evidence type="ECO:0000256" key="4">
    <source>
        <dbReference type="PROSITE-ProRule" id="PRU00335"/>
    </source>
</evidence>
<dbReference type="Pfam" id="PF16925">
    <property type="entry name" value="TetR_C_13"/>
    <property type="match status" value="1"/>
</dbReference>
<dbReference type="InterPro" id="IPR036271">
    <property type="entry name" value="Tet_transcr_reg_TetR-rel_C_sf"/>
</dbReference>
<dbReference type="Gene3D" id="1.10.357.10">
    <property type="entry name" value="Tetracycline Repressor, domain 2"/>
    <property type="match status" value="1"/>
</dbReference>
<evidence type="ECO:0000313" key="6">
    <source>
        <dbReference type="EMBL" id="QTM98181.1"/>
    </source>
</evidence>
<evidence type="ECO:0000256" key="1">
    <source>
        <dbReference type="ARBA" id="ARBA00023015"/>
    </source>
</evidence>
<dbReference type="SUPFAM" id="SSF46689">
    <property type="entry name" value="Homeodomain-like"/>
    <property type="match status" value="1"/>
</dbReference>
<dbReference type="RefSeq" id="WP_209366780.1">
    <property type="nucleotide sequence ID" value="NZ_CP046956.1"/>
</dbReference>
<dbReference type="EMBL" id="CP046956">
    <property type="protein sequence ID" value="QTM98181.1"/>
    <property type="molecule type" value="Genomic_DNA"/>
</dbReference>
<dbReference type="SUPFAM" id="SSF48498">
    <property type="entry name" value="Tetracyclin repressor-like, C-terminal domain"/>
    <property type="match status" value="1"/>
</dbReference>
<dbReference type="Pfam" id="PF00440">
    <property type="entry name" value="TetR_N"/>
    <property type="match status" value="1"/>
</dbReference>
<sequence>MTKKKTQIVLLTMKFIKEKGFLAFSYDDLAKELGITKAGIHYHFEKKGDLGIAVCTYLEETLEQTYATIKEETIKTTDKPLVFLSKRAAQVDRHAVCPISALQVDYNDLPGPMQEKVRQISQREIRILTELLEDAKQDGGLKAIDDLEGLAALLITSAKGGLQYQRVLGDAFFSKVWTAFNRLIKCDQGDTWI</sequence>
<keyword evidence="3" id="KW-0804">Transcription</keyword>
<evidence type="ECO:0000259" key="5">
    <source>
        <dbReference type="PROSITE" id="PS50977"/>
    </source>
</evidence>
<keyword evidence="2 4" id="KW-0238">DNA-binding</keyword>
<dbReference type="Proteomes" id="UP000665043">
    <property type="component" value="Chromosome"/>
</dbReference>
<protein>
    <submittedName>
        <fullName evidence="6">TetR family transcriptional regulator</fullName>
    </submittedName>
</protein>
<evidence type="ECO:0000313" key="7">
    <source>
        <dbReference type="Proteomes" id="UP000665043"/>
    </source>
</evidence>
<feature type="DNA-binding region" description="H-T-H motif" evidence="4">
    <location>
        <begin position="25"/>
        <end position="44"/>
    </location>
</feature>